<accession>C9YAJ1</accession>
<dbReference type="AlphaFoldDB" id="C9YAJ1"/>
<name>C9YAJ1_CURXX</name>
<proteinExistence type="predicted"/>
<organism evidence="2">
    <name type="scientific">Curvibacter symbiont subsp. Hydra magnipapillata</name>
    <dbReference type="NCBI Taxonomy" id="667019"/>
    <lineage>
        <taxon>Bacteria</taxon>
        <taxon>Pseudomonadati</taxon>
        <taxon>Pseudomonadota</taxon>
        <taxon>Betaproteobacteria</taxon>
        <taxon>Burkholderiales</taxon>
        <taxon>Comamonadaceae</taxon>
        <taxon>Curvibacter</taxon>
    </lineage>
</organism>
<evidence type="ECO:0000256" key="1">
    <source>
        <dbReference type="SAM" id="Phobius"/>
    </source>
</evidence>
<evidence type="ECO:0000313" key="2">
    <source>
        <dbReference type="EMBL" id="CBA29294.1"/>
    </source>
</evidence>
<protein>
    <submittedName>
        <fullName evidence="2">Uncharacterized protein</fullName>
    </submittedName>
</protein>
<feature type="transmembrane region" description="Helical" evidence="1">
    <location>
        <begin position="31"/>
        <end position="50"/>
    </location>
</feature>
<sequence length="53" mass="6028">MVCGATIKKIQQINLKVSGKDNIKNKNNYTVLSHIFGTLFILALCLILVYRYL</sequence>
<keyword evidence="1" id="KW-1133">Transmembrane helix</keyword>
<gene>
    <name evidence="2" type="ORF">Csp_A11420</name>
</gene>
<keyword evidence="1" id="KW-0472">Membrane</keyword>
<dbReference type="EMBL" id="FN543104">
    <property type="protein sequence ID" value="CBA29294.1"/>
    <property type="molecule type" value="Genomic_DNA"/>
</dbReference>
<reference evidence="2" key="1">
    <citation type="journal article" date="2010" name="Nature">
        <title>The dynamic genome of Hydra.</title>
        <authorList>
            <person name="Chapman J.A."/>
            <person name="Kirkness E.F."/>
            <person name="Simakov O."/>
            <person name="Hampson S.E."/>
            <person name="Mitros T."/>
            <person name="Weinmaier T."/>
            <person name="Rattei T."/>
            <person name="Balasubramanian P.G."/>
            <person name="Borman J."/>
            <person name="Busam D."/>
            <person name="Disbennett K."/>
            <person name="Pfannkoch C."/>
            <person name="Sumin N."/>
            <person name="Sutton G."/>
            <person name="Viswanathan L."/>
            <person name="Walenz B."/>
            <person name="Goodstein D.M."/>
            <person name="Hellsten U."/>
            <person name="Kawashima T."/>
            <person name="Prochnik S.E."/>
            <person name="Putnam N.H."/>
            <person name="Shu S."/>
            <person name="Blumberg B."/>
            <person name="Dana C.E."/>
            <person name="Gee L."/>
            <person name="Kibler D.F."/>
            <person name="Law L."/>
            <person name="Lindgens D."/>
            <person name="Martinez D.E."/>
            <person name="Peng J."/>
            <person name="Wigge P.A."/>
            <person name="Bertulat B."/>
            <person name="Guder C."/>
            <person name="Nakamura Y."/>
            <person name="Ozbek S."/>
            <person name="Watanabe H."/>
            <person name="Khalturin K."/>
            <person name="Hemmrich G."/>
            <person name="Franke A."/>
            <person name="Augustin R."/>
            <person name="Fraune S."/>
            <person name="Hayakawa E."/>
            <person name="Hayakawa S."/>
            <person name="Hirose M."/>
            <person name="Hwang J."/>
            <person name="Ikeo K."/>
            <person name="Nishimiya-Fujisawa C."/>
            <person name="Ogura A."/>
            <person name="Takahashi T."/>
            <person name="Steinmetz P.R."/>
            <person name="Zhang X."/>
            <person name="Aufschnaiter R."/>
            <person name="Eder M.K."/>
            <person name="Gorny A.K."/>
            <person name="Salvenmoser W."/>
            <person name="Heimberg A.M."/>
            <person name="Wheeler B.M."/>
            <person name="Peterson K.J."/>
            <person name="Boettger A."/>
            <person name="Tischler P."/>
            <person name="Wolf A."/>
            <person name="Gojobori T."/>
            <person name="Remington K.A."/>
            <person name="Strausberg R.L."/>
            <person name="Venter J."/>
            <person name="Technau U."/>
            <person name="Hobmayer B."/>
            <person name="Bosch T.C."/>
            <person name="Holstein T.W."/>
            <person name="Fujisawa T."/>
            <person name="Bode H.R."/>
            <person name="David C.N."/>
            <person name="Rokhsar D.S."/>
            <person name="Steele R.E."/>
        </authorList>
    </citation>
    <scope>NUCLEOTIDE SEQUENCE</scope>
</reference>
<keyword evidence="1" id="KW-0812">Transmembrane</keyword>